<evidence type="ECO:0000313" key="2">
    <source>
        <dbReference type="Proteomes" id="UP001156690"/>
    </source>
</evidence>
<dbReference type="EMBL" id="BSNX01000018">
    <property type="protein sequence ID" value="GLQ72635.1"/>
    <property type="molecule type" value="Genomic_DNA"/>
</dbReference>
<dbReference type="AlphaFoldDB" id="A0AAV5NQC8"/>
<name>A0AAV5NQC8_9VIBR</name>
<accession>A0AAV5NQC8</accession>
<dbReference type="Proteomes" id="UP001156690">
    <property type="component" value="Unassembled WGS sequence"/>
</dbReference>
<protein>
    <submittedName>
        <fullName evidence="1">Uncharacterized protein</fullName>
    </submittedName>
</protein>
<sequence length="61" mass="7086">MSLAVRDDAEASPKKGRAMIRISSQRFMLSPKPKLYEHDDIFWINDALRKIKLPDDLQLSE</sequence>
<gene>
    <name evidence="1" type="ORF">GCM10007932_19950</name>
</gene>
<keyword evidence="2" id="KW-1185">Reference proteome</keyword>
<comment type="caution">
    <text evidence="1">The sequence shown here is derived from an EMBL/GenBank/DDBJ whole genome shotgun (WGS) entry which is preliminary data.</text>
</comment>
<reference evidence="2" key="1">
    <citation type="journal article" date="2019" name="Int. J. Syst. Evol. Microbiol.">
        <title>The Global Catalogue of Microorganisms (GCM) 10K type strain sequencing project: providing services to taxonomists for standard genome sequencing and annotation.</title>
        <authorList>
            <consortium name="The Broad Institute Genomics Platform"/>
            <consortium name="The Broad Institute Genome Sequencing Center for Infectious Disease"/>
            <person name="Wu L."/>
            <person name="Ma J."/>
        </authorList>
    </citation>
    <scope>NUCLEOTIDE SEQUENCE [LARGE SCALE GENOMIC DNA]</scope>
    <source>
        <strain evidence="2">NBRC 15640</strain>
    </source>
</reference>
<organism evidence="1 2">
    <name type="scientific">Vibrio penaeicida</name>
    <dbReference type="NCBI Taxonomy" id="104609"/>
    <lineage>
        <taxon>Bacteria</taxon>
        <taxon>Pseudomonadati</taxon>
        <taxon>Pseudomonadota</taxon>
        <taxon>Gammaproteobacteria</taxon>
        <taxon>Vibrionales</taxon>
        <taxon>Vibrionaceae</taxon>
        <taxon>Vibrio</taxon>
    </lineage>
</organism>
<proteinExistence type="predicted"/>
<evidence type="ECO:0000313" key="1">
    <source>
        <dbReference type="EMBL" id="GLQ72635.1"/>
    </source>
</evidence>